<dbReference type="InterPro" id="IPR016181">
    <property type="entry name" value="Acyl_CoA_acyltransferase"/>
</dbReference>
<accession>A0A919PDF3</accession>
<dbReference type="GO" id="GO:0016747">
    <property type="term" value="F:acyltransferase activity, transferring groups other than amino-acyl groups"/>
    <property type="evidence" value="ECO:0007669"/>
    <property type="project" value="InterPro"/>
</dbReference>
<dbReference type="InterPro" id="IPR000182">
    <property type="entry name" value="GNAT_dom"/>
</dbReference>
<feature type="domain" description="N-acetyltransferase" evidence="3">
    <location>
        <begin position="6"/>
        <end position="146"/>
    </location>
</feature>
<dbReference type="NCBIfam" id="NF007807">
    <property type="entry name" value="PRK10514.1"/>
    <property type="match status" value="1"/>
</dbReference>
<keyword evidence="1" id="KW-0808">Transferase</keyword>
<keyword evidence="2" id="KW-0012">Acyltransferase</keyword>
<dbReference type="PROSITE" id="PS51186">
    <property type="entry name" value="GNAT"/>
    <property type="match status" value="1"/>
</dbReference>
<dbReference type="Proteomes" id="UP000642125">
    <property type="component" value="Unassembled WGS sequence"/>
</dbReference>
<gene>
    <name evidence="4" type="ORF">Cpa01nite_19430</name>
</gene>
<comment type="caution">
    <text evidence="4">The sequence shown here is derived from an EMBL/GenBank/DDBJ whole genome shotgun (WGS) entry which is preliminary data.</text>
</comment>
<evidence type="ECO:0000313" key="5">
    <source>
        <dbReference type="Proteomes" id="UP000642125"/>
    </source>
</evidence>
<protein>
    <submittedName>
        <fullName evidence="4">Acetyltransferase</fullName>
    </submittedName>
</protein>
<evidence type="ECO:0000259" key="3">
    <source>
        <dbReference type="PROSITE" id="PS51186"/>
    </source>
</evidence>
<evidence type="ECO:0000313" key="4">
    <source>
        <dbReference type="EMBL" id="GIG36562.1"/>
    </source>
</evidence>
<dbReference type="Pfam" id="PF13673">
    <property type="entry name" value="Acetyltransf_10"/>
    <property type="match status" value="1"/>
</dbReference>
<proteinExistence type="predicted"/>
<name>A0A919PDF3_9CELL</name>
<dbReference type="Gene3D" id="3.40.630.30">
    <property type="match status" value="1"/>
</dbReference>
<dbReference type="SUPFAM" id="SSF55729">
    <property type="entry name" value="Acyl-CoA N-acyltransferases (Nat)"/>
    <property type="match status" value="1"/>
</dbReference>
<sequence length="147" mass="15672">MTGGGTALRPATPEDRKTLVDVWRRAVLSTHDFLGPGDVDRYEAVVRAALPLLTVTVAERSGRVVGFAGVDGARVEMLFVDPDAHGAGVGSALLERAVTGLPAVEVDVNEQNQGARAFYARRGFRPVGRSAVDGQGRPYPLLHLRRG</sequence>
<evidence type="ECO:0000256" key="2">
    <source>
        <dbReference type="ARBA" id="ARBA00023315"/>
    </source>
</evidence>
<dbReference type="EMBL" id="BONO01000013">
    <property type="protein sequence ID" value="GIG36562.1"/>
    <property type="molecule type" value="Genomic_DNA"/>
</dbReference>
<organism evidence="4 5">
    <name type="scientific">Cellulomonas pakistanensis</name>
    <dbReference type="NCBI Taxonomy" id="992287"/>
    <lineage>
        <taxon>Bacteria</taxon>
        <taxon>Bacillati</taxon>
        <taxon>Actinomycetota</taxon>
        <taxon>Actinomycetes</taxon>
        <taxon>Micrococcales</taxon>
        <taxon>Cellulomonadaceae</taxon>
        <taxon>Cellulomonas</taxon>
    </lineage>
</organism>
<dbReference type="RefSeq" id="WP_203668587.1">
    <property type="nucleotide sequence ID" value="NZ_BONO01000013.1"/>
</dbReference>
<dbReference type="PANTHER" id="PTHR43800:SF1">
    <property type="entry name" value="PEPTIDYL-LYSINE N-ACETYLTRANSFERASE YJAB"/>
    <property type="match status" value="1"/>
</dbReference>
<dbReference type="AlphaFoldDB" id="A0A919PDF3"/>
<dbReference type="CDD" id="cd04301">
    <property type="entry name" value="NAT_SF"/>
    <property type="match status" value="1"/>
</dbReference>
<keyword evidence="5" id="KW-1185">Reference proteome</keyword>
<reference evidence="4" key="1">
    <citation type="submission" date="2021-01" db="EMBL/GenBank/DDBJ databases">
        <title>Whole genome shotgun sequence of Cellulomonas pakistanensis NBRC 110800.</title>
        <authorList>
            <person name="Komaki H."/>
            <person name="Tamura T."/>
        </authorList>
    </citation>
    <scope>NUCLEOTIDE SEQUENCE</scope>
    <source>
        <strain evidence="4">NBRC 110800</strain>
    </source>
</reference>
<dbReference type="PANTHER" id="PTHR43800">
    <property type="entry name" value="PEPTIDYL-LYSINE N-ACETYLTRANSFERASE YJAB"/>
    <property type="match status" value="1"/>
</dbReference>
<evidence type="ECO:0000256" key="1">
    <source>
        <dbReference type="ARBA" id="ARBA00022679"/>
    </source>
</evidence>